<name>A0A9W8X9N7_9PLEO</name>
<keyword evidence="2" id="KW-1185">Reference proteome</keyword>
<evidence type="ECO:0000313" key="2">
    <source>
        <dbReference type="Proteomes" id="UP001140513"/>
    </source>
</evidence>
<evidence type="ECO:0000313" key="1">
    <source>
        <dbReference type="EMBL" id="KAJ4345260.1"/>
    </source>
</evidence>
<protein>
    <submittedName>
        <fullName evidence="1">Uncharacterized protein</fullName>
    </submittedName>
</protein>
<proteinExistence type="predicted"/>
<dbReference type="AlphaFoldDB" id="A0A9W8X9N7"/>
<dbReference type="GeneID" id="80914920"/>
<dbReference type="EMBL" id="JAPEUX010000009">
    <property type="protein sequence ID" value="KAJ4345260.1"/>
    <property type="molecule type" value="Genomic_DNA"/>
</dbReference>
<reference evidence="1" key="1">
    <citation type="submission" date="2022-10" db="EMBL/GenBank/DDBJ databases">
        <title>Tapping the CABI collections for fungal endophytes: first genome assemblies for Collariella, Neodidymelliopsis, Ascochyta clinopodiicola, Didymella pomorum, Didymosphaeria variabile, Neocosmospora piperis and Neocucurbitaria cava.</title>
        <authorList>
            <person name="Hill R."/>
        </authorList>
    </citation>
    <scope>NUCLEOTIDE SEQUENCE</scope>
    <source>
        <strain evidence="1">IMI 356815</strain>
    </source>
</reference>
<gene>
    <name evidence="1" type="ORF">N0V89_011390</name>
</gene>
<comment type="caution">
    <text evidence="1">The sequence shown here is derived from an EMBL/GenBank/DDBJ whole genome shotgun (WGS) entry which is preliminary data.</text>
</comment>
<dbReference type="Proteomes" id="UP001140513">
    <property type="component" value="Unassembled WGS sequence"/>
</dbReference>
<sequence length="188" mass="21304">MDSGTTSDRQLRSHVTPKQLESVRLLHNGLLDLSETPKHLVEVFYIKSGNMDFFGASGEAITWCRSLVAAQIDAISSIKIPAKTYLPAVGFCIRYFAVTAYFPAVKHIYACGDYPLRRFARSVLSAELDMNSRRFQYVSDAQVYNRYAGWSYDQFLELIQHTVTEAEGKGVEIILDGPPKDLFYFQQD</sequence>
<organism evidence="1 2">
    <name type="scientific">Didymosphaeria variabile</name>
    <dbReference type="NCBI Taxonomy" id="1932322"/>
    <lineage>
        <taxon>Eukaryota</taxon>
        <taxon>Fungi</taxon>
        <taxon>Dikarya</taxon>
        <taxon>Ascomycota</taxon>
        <taxon>Pezizomycotina</taxon>
        <taxon>Dothideomycetes</taxon>
        <taxon>Pleosporomycetidae</taxon>
        <taxon>Pleosporales</taxon>
        <taxon>Massarineae</taxon>
        <taxon>Didymosphaeriaceae</taxon>
        <taxon>Didymosphaeria</taxon>
    </lineage>
</organism>
<dbReference type="RefSeq" id="XP_056065424.1">
    <property type="nucleotide sequence ID" value="XM_056220121.1"/>
</dbReference>
<accession>A0A9W8X9N7</accession>